<dbReference type="Proteomes" id="UP000193944">
    <property type="component" value="Unassembled WGS sequence"/>
</dbReference>
<evidence type="ECO:0000256" key="1">
    <source>
        <dbReference type="ARBA" id="ARBA00012552"/>
    </source>
</evidence>
<dbReference type="PROSITE" id="PS51194">
    <property type="entry name" value="HELICASE_CTER"/>
    <property type="match status" value="1"/>
</dbReference>
<dbReference type="Pfam" id="PF00270">
    <property type="entry name" value="DEAD"/>
    <property type="match status" value="1"/>
</dbReference>
<dbReference type="SMART" id="SM00490">
    <property type="entry name" value="HELICc"/>
    <property type="match status" value="1"/>
</dbReference>
<dbReference type="InterPro" id="IPR001650">
    <property type="entry name" value="Helicase_C-like"/>
</dbReference>
<organism evidence="9 10">
    <name type="scientific">Anaeromyces robustus</name>
    <dbReference type="NCBI Taxonomy" id="1754192"/>
    <lineage>
        <taxon>Eukaryota</taxon>
        <taxon>Fungi</taxon>
        <taxon>Fungi incertae sedis</taxon>
        <taxon>Chytridiomycota</taxon>
        <taxon>Chytridiomycota incertae sedis</taxon>
        <taxon>Neocallimastigomycetes</taxon>
        <taxon>Neocallimastigales</taxon>
        <taxon>Neocallimastigaceae</taxon>
        <taxon>Anaeromyces</taxon>
    </lineage>
</organism>
<evidence type="ECO:0000259" key="7">
    <source>
        <dbReference type="PROSITE" id="PS51192"/>
    </source>
</evidence>
<name>A0A1Y1XNW8_9FUNG</name>
<gene>
    <name evidence="9" type="ORF">BCR32DRAFT_215485</name>
</gene>
<evidence type="ECO:0000259" key="8">
    <source>
        <dbReference type="PROSITE" id="PS51194"/>
    </source>
</evidence>
<dbReference type="STRING" id="1754192.A0A1Y1XNW8"/>
<evidence type="ECO:0000256" key="2">
    <source>
        <dbReference type="ARBA" id="ARBA00022741"/>
    </source>
</evidence>
<dbReference type="Pfam" id="PF00271">
    <property type="entry name" value="Helicase_C"/>
    <property type="match status" value="1"/>
</dbReference>
<dbReference type="EMBL" id="MCFG01000011">
    <property type="protein sequence ID" value="ORX87216.1"/>
    <property type="molecule type" value="Genomic_DNA"/>
</dbReference>
<dbReference type="PROSITE" id="PS51192">
    <property type="entry name" value="HELICASE_ATP_BIND_1"/>
    <property type="match status" value="1"/>
</dbReference>
<dbReference type="InterPro" id="IPR011545">
    <property type="entry name" value="DEAD/DEAH_box_helicase_dom"/>
</dbReference>
<feature type="region of interest" description="Disordered" evidence="6">
    <location>
        <begin position="173"/>
        <end position="207"/>
    </location>
</feature>
<accession>A0A1Y1XNW8</accession>
<dbReference type="Gene3D" id="3.40.50.300">
    <property type="entry name" value="P-loop containing nucleotide triphosphate hydrolases"/>
    <property type="match status" value="2"/>
</dbReference>
<feature type="domain" description="Helicase ATP-binding" evidence="7">
    <location>
        <begin position="4"/>
        <end position="174"/>
    </location>
</feature>
<evidence type="ECO:0000256" key="5">
    <source>
        <dbReference type="ARBA" id="ARBA00022840"/>
    </source>
</evidence>
<evidence type="ECO:0000256" key="3">
    <source>
        <dbReference type="ARBA" id="ARBA00022801"/>
    </source>
</evidence>
<proteinExistence type="predicted"/>
<dbReference type="GO" id="GO:0003676">
    <property type="term" value="F:nucleic acid binding"/>
    <property type="evidence" value="ECO:0007669"/>
    <property type="project" value="InterPro"/>
</dbReference>
<dbReference type="SMART" id="SM00487">
    <property type="entry name" value="DEXDc"/>
    <property type="match status" value="1"/>
</dbReference>
<reference evidence="9 10" key="1">
    <citation type="submission" date="2016-08" db="EMBL/GenBank/DDBJ databases">
        <title>A Parts List for Fungal Cellulosomes Revealed by Comparative Genomics.</title>
        <authorList>
            <consortium name="DOE Joint Genome Institute"/>
            <person name="Haitjema C.H."/>
            <person name="Gilmore S.P."/>
            <person name="Henske J.K."/>
            <person name="Solomon K.V."/>
            <person name="De Groot R."/>
            <person name="Kuo A."/>
            <person name="Mondo S.J."/>
            <person name="Salamov A.A."/>
            <person name="Labutti K."/>
            <person name="Zhao Z."/>
            <person name="Chiniquy J."/>
            <person name="Barry K."/>
            <person name="Brewer H.M."/>
            <person name="Purvine S.O."/>
            <person name="Wright A.T."/>
            <person name="Boxma B."/>
            <person name="Van Alen T."/>
            <person name="Hackstein J.H."/>
            <person name="Baker S.E."/>
            <person name="Grigoriev I.V."/>
            <person name="O'Malley M.A."/>
        </authorList>
    </citation>
    <scope>NUCLEOTIDE SEQUENCE [LARGE SCALE GENOMIC DNA]</scope>
    <source>
        <strain evidence="9 10">S4</strain>
    </source>
</reference>
<evidence type="ECO:0000256" key="6">
    <source>
        <dbReference type="SAM" id="MobiDB-lite"/>
    </source>
</evidence>
<dbReference type="EC" id="3.6.4.13" evidence="1"/>
<dbReference type="GO" id="GO:0016787">
    <property type="term" value="F:hydrolase activity"/>
    <property type="evidence" value="ECO:0007669"/>
    <property type="project" value="UniProtKB-KW"/>
</dbReference>
<dbReference type="InterPro" id="IPR027417">
    <property type="entry name" value="P-loop_NTPase"/>
</dbReference>
<dbReference type="GO" id="GO:0003724">
    <property type="term" value="F:RNA helicase activity"/>
    <property type="evidence" value="ECO:0007669"/>
    <property type="project" value="UniProtKB-EC"/>
</dbReference>
<evidence type="ECO:0000256" key="4">
    <source>
        <dbReference type="ARBA" id="ARBA00022806"/>
    </source>
</evidence>
<feature type="region of interest" description="Disordered" evidence="6">
    <location>
        <begin position="357"/>
        <end position="381"/>
    </location>
</feature>
<dbReference type="SUPFAM" id="SSF52540">
    <property type="entry name" value="P-loop containing nucleoside triphosphate hydrolases"/>
    <property type="match status" value="1"/>
</dbReference>
<dbReference type="GO" id="GO:0005524">
    <property type="term" value="F:ATP binding"/>
    <property type="evidence" value="ECO:0007669"/>
    <property type="project" value="UniProtKB-KW"/>
</dbReference>
<dbReference type="OrthoDB" id="18170at2759"/>
<keyword evidence="5" id="KW-0067">ATP-binding</keyword>
<dbReference type="CDD" id="cd18787">
    <property type="entry name" value="SF2_C_DEAD"/>
    <property type="match status" value="1"/>
</dbReference>
<reference evidence="9 10" key="2">
    <citation type="submission" date="2016-08" db="EMBL/GenBank/DDBJ databases">
        <title>Pervasive Adenine N6-methylation of Active Genes in Fungi.</title>
        <authorList>
            <consortium name="DOE Joint Genome Institute"/>
            <person name="Mondo S.J."/>
            <person name="Dannebaum R.O."/>
            <person name="Kuo R.C."/>
            <person name="Labutti K."/>
            <person name="Haridas S."/>
            <person name="Kuo A."/>
            <person name="Salamov A."/>
            <person name="Ahrendt S.R."/>
            <person name="Lipzen A."/>
            <person name="Sullivan W."/>
            <person name="Andreopoulos W.B."/>
            <person name="Clum A."/>
            <person name="Lindquist E."/>
            <person name="Daum C."/>
            <person name="Ramamoorthy G.K."/>
            <person name="Gryganskyi A."/>
            <person name="Culley D."/>
            <person name="Magnuson J.K."/>
            <person name="James T.Y."/>
            <person name="O'Malley M.A."/>
            <person name="Stajich J.E."/>
            <person name="Spatafora J.W."/>
            <person name="Visel A."/>
            <person name="Grigoriev I.V."/>
        </authorList>
    </citation>
    <scope>NUCLEOTIDE SEQUENCE [LARGE SCALE GENOMIC DNA]</scope>
    <source>
        <strain evidence="9 10">S4</strain>
    </source>
</reference>
<feature type="domain" description="Helicase C-terminal" evidence="8">
    <location>
        <begin position="228"/>
        <end position="400"/>
    </location>
</feature>
<keyword evidence="2" id="KW-0547">Nucleotide-binding</keyword>
<feature type="non-terminal residue" evidence="9">
    <location>
        <position position="442"/>
    </location>
</feature>
<protein>
    <recommendedName>
        <fullName evidence="1">RNA helicase</fullName>
        <ecNumber evidence="1">3.6.4.13</ecNumber>
    </recommendedName>
</protein>
<evidence type="ECO:0000313" key="9">
    <source>
        <dbReference type="EMBL" id="ORX87216.1"/>
    </source>
</evidence>
<keyword evidence="4" id="KW-0347">Helicase</keyword>
<dbReference type="PANTHER" id="PTHR47958">
    <property type="entry name" value="ATP-DEPENDENT RNA HELICASE DBP3"/>
    <property type="match status" value="1"/>
</dbReference>
<keyword evidence="3 9" id="KW-0378">Hydrolase</keyword>
<comment type="caution">
    <text evidence="9">The sequence shown here is derived from an EMBL/GenBank/DDBJ whole genome shotgun (WGS) entry which is preliminary data.</text>
</comment>
<feature type="compositionally biased region" description="Low complexity" evidence="6">
    <location>
        <begin position="175"/>
        <end position="205"/>
    </location>
</feature>
<sequence>MLAIPSLLSGNDMLVKSPVKSGKTLAYLLPLIIHCINMVQCSMLNKNFGPYAIILTPSKELCIQIETFCKKLLMGIPYMKTALLIGGVPYPNQLYRLRSGVQIIIATPKMNSKTKNKKKSSSSSSSSSSINYLSWDLISYIVIDEIDQMINCGEEETLHNILDRLRSVNPSIPLQQQQQQQQQQNNQKNSYPISHLPSTLPLSSSFVNRPIPQSTYMKPMKPMKSIKPVKQTFLWVEDNSKKKELFKLLMDTRYFQPLIIIFVDSRLGAELLTKAIEKKTGMKVACIHGQKSVEERKKILNQFKIGGPYPIIVSTSGILGRGIQIEDVHMVIQFDCASTVEDYIHQVGRCATPIISSTSTSTTTSTSTSPSTSLSSTSLSTPSNRKIVSYYIPKNNRKHFRMGHSWLGGQGGWSITFINKSNQSIFSKLYHQYLKNLSSSEL</sequence>
<evidence type="ECO:0000313" key="10">
    <source>
        <dbReference type="Proteomes" id="UP000193944"/>
    </source>
</evidence>
<dbReference type="InterPro" id="IPR014001">
    <property type="entry name" value="Helicase_ATP-bd"/>
</dbReference>
<dbReference type="AlphaFoldDB" id="A0A1Y1XNW8"/>
<keyword evidence="10" id="KW-1185">Reference proteome</keyword>